<evidence type="ECO:0000256" key="1">
    <source>
        <dbReference type="ARBA" id="ARBA00022801"/>
    </source>
</evidence>
<evidence type="ECO:0000259" key="3">
    <source>
        <dbReference type="Pfam" id="PF12697"/>
    </source>
</evidence>
<feature type="signal peptide" evidence="2">
    <location>
        <begin position="1"/>
        <end position="25"/>
    </location>
</feature>
<protein>
    <submittedName>
        <fullName evidence="4">Alpha/beta hydrolase</fullName>
    </submittedName>
</protein>
<dbReference type="GO" id="GO:0016787">
    <property type="term" value="F:hydrolase activity"/>
    <property type="evidence" value="ECO:0007669"/>
    <property type="project" value="UniProtKB-KW"/>
</dbReference>
<proteinExistence type="predicted"/>
<dbReference type="Gene3D" id="3.40.50.1820">
    <property type="entry name" value="alpha/beta hydrolase"/>
    <property type="match status" value="1"/>
</dbReference>
<keyword evidence="2" id="KW-0732">Signal</keyword>
<keyword evidence="5" id="KW-1185">Reference proteome</keyword>
<name>A0ABT9HZ90_9GAMM</name>
<dbReference type="Pfam" id="PF12697">
    <property type="entry name" value="Abhydrolase_6"/>
    <property type="match status" value="1"/>
</dbReference>
<dbReference type="Proteomes" id="UP001231109">
    <property type="component" value="Unassembled WGS sequence"/>
</dbReference>
<evidence type="ECO:0000313" key="5">
    <source>
        <dbReference type="Proteomes" id="UP001231109"/>
    </source>
</evidence>
<dbReference type="InterPro" id="IPR029058">
    <property type="entry name" value="AB_hydrolase_fold"/>
</dbReference>
<evidence type="ECO:0000313" key="4">
    <source>
        <dbReference type="EMBL" id="MDP5136450.1"/>
    </source>
</evidence>
<comment type="caution">
    <text evidence="4">The sequence shown here is derived from an EMBL/GenBank/DDBJ whole genome shotgun (WGS) entry which is preliminary data.</text>
</comment>
<feature type="chain" id="PRO_5046116668" evidence="2">
    <location>
        <begin position="26"/>
        <end position="268"/>
    </location>
</feature>
<dbReference type="InterPro" id="IPR000073">
    <property type="entry name" value="AB_hydrolase_1"/>
</dbReference>
<sequence length="268" mass="29520">MRKIITILMFSLMTAFNCLSLPSLAENINDLDLQVAISGQGDTMVLFESGFGRGPEVWNRIVEQLPSDIITVRYARAGIGQSGERVKTSGIEQHLQDLSSLIQRFGQDKKLILVGHSYGGLVVSEFARRHSDQVAGLLLIDPTVAQQRAWFKAADAKAVADEDKLLAKMLPPRLQAQLQQLNAELDDAGQQVLPLPSDLKTILLTSTRIEPEPMVFIETAAGNTIWLKLHQALFAEVRDGSHLRLPTVGHNIMQEAPQTVLNALQTLL</sequence>
<dbReference type="RefSeq" id="WP_305975799.1">
    <property type="nucleotide sequence ID" value="NZ_JAPJDY010000008.1"/>
</dbReference>
<organism evidence="4 5">
    <name type="scientific">Rheinheimera baltica</name>
    <dbReference type="NCBI Taxonomy" id="67576"/>
    <lineage>
        <taxon>Bacteria</taxon>
        <taxon>Pseudomonadati</taxon>
        <taxon>Pseudomonadota</taxon>
        <taxon>Gammaproteobacteria</taxon>
        <taxon>Chromatiales</taxon>
        <taxon>Chromatiaceae</taxon>
        <taxon>Rheinheimera</taxon>
    </lineage>
</organism>
<keyword evidence="1 4" id="KW-0378">Hydrolase</keyword>
<reference evidence="4 5" key="1">
    <citation type="submission" date="2022-11" db="EMBL/GenBank/DDBJ databases">
        <title>Viruses from the air-sea interface of a natural surface slick.</title>
        <authorList>
            <person name="Rahlff J."/>
            <person name="Holmfeldt K."/>
        </authorList>
    </citation>
    <scope>NUCLEOTIDE SEQUENCE [LARGE SCALE GENOMIC DNA]</scope>
    <source>
        <strain evidence="4 5">SMS4</strain>
    </source>
</reference>
<dbReference type="InterPro" id="IPR050266">
    <property type="entry name" value="AB_hydrolase_sf"/>
</dbReference>
<evidence type="ECO:0000256" key="2">
    <source>
        <dbReference type="SAM" id="SignalP"/>
    </source>
</evidence>
<dbReference type="PANTHER" id="PTHR43798:SF31">
    <property type="entry name" value="AB HYDROLASE SUPERFAMILY PROTEIN YCLE"/>
    <property type="match status" value="1"/>
</dbReference>
<feature type="domain" description="AB hydrolase-1" evidence="3">
    <location>
        <begin position="45"/>
        <end position="261"/>
    </location>
</feature>
<dbReference type="SUPFAM" id="SSF53474">
    <property type="entry name" value="alpha/beta-Hydrolases"/>
    <property type="match status" value="1"/>
</dbReference>
<dbReference type="EMBL" id="JAPJDZ010000024">
    <property type="protein sequence ID" value="MDP5136450.1"/>
    <property type="molecule type" value="Genomic_DNA"/>
</dbReference>
<gene>
    <name evidence="4" type="ORF">ORJ04_10885</name>
</gene>
<accession>A0ABT9HZ90</accession>
<dbReference type="PANTHER" id="PTHR43798">
    <property type="entry name" value="MONOACYLGLYCEROL LIPASE"/>
    <property type="match status" value="1"/>
</dbReference>